<feature type="transmembrane region" description="Helical" evidence="1">
    <location>
        <begin position="12"/>
        <end position="36"/>
    </location>
</feature>
<dbReference type="EMBL" id="CP002160">
    <property type="protein sequence ID" value="ADL51164.1"/>
    <property type="molecule type" value="Genomic_DNA"/>
</dbReference>
<dbReference type="RefSeq" id="WP_010075971.1">
    <property type="nucleotide sequence ID" value="NC_014393.1"/>
</dbReference>
<evidence type="ECO:0000313" key="3">
    <source>
        <dbReference type="Proteomes" id="UP000002730"/>
    </source>
</evidence>
<keyword evidence="1" id="KW-0812">Transmembrane</keyword>
<dbReference type="eggNOG" id="COG0860">
    <property type="taxonomic scope" value="Bacteria"/>
</dbReference>
<evidence type="ECO:0000313" key="2">
    <source>
        <dbReference type="EMBL" id="ADL51164.1"/>
    </source>
</evidence>
<dbReference type="STRING" id="573061.Clocel_1411"/>
<gene>
    <name evidence="2" type="ordered locus">Clocel_1411</name>
</gene>
<organism evidence="2 3">
    <name type="scientific">Clostridium cellulovorans (strain ATCC 35296 / DSM 3052 / OCM 3 / 743B)</name>
    <dbReference type="NCBI Taxonomy" id="573061"/>
    <lineage>
        <taxon>Bacteria</taxon>
        <taxon>Bacillati</taxon>
        <taxon>Bacillota</taxon>
        <taxon>Clostridia</taxon>
        <taxon>Eubacteriales</taxon>
        <taxon>Clostridiaceae</taxon>
        <taxon>Clostridium</taxon>
    </lineage>
</organism>
<proteinExistence type="predicted"/>
<accession>D9SW20</accession>
<sequence>MSYKVRNKEKGLEALTITLFLFLIFTIILSALLKYWTVWGDINKTGQNTFYKKLIDNSVTYIGTNAEMNADNSESAFTLKKVFSKIFNMSLDAPQTIIVKETPILFKKTPSVEDKKSRSLYNIIKSFTLNDGDIVIEQPSNVVPPLNPDEDYNNLHNFDKNLIVKPSSKPQVLIYHTHTYEAYNDTGSSTQKNPNLSVVAVGEVLTKELNRYGYNVIHDTSDHSFDYNNAYASSRESFKNYLNTYGDFQLVIDLHRDAGSIKASFTCSINNNLYSKAMFVYDTSFGSYNKNIEVMNNLMAIGNSIYPGLIKSPTEYNGGILCFNQDLSNNAVLIEVGADCNTLGESKNTASALSRIIAQYLYNKNPH</sequence>
<dbReference type="OrthoDB" id="1633470at2"/>
<name>D9SW20_CLOC7</name>
<dbReference type="InterPro" id="IPR010897">
    <property type="entry name" value="Spore_II_P"/>
</dbReference>
<keyword evidence="3" id="KW-1185">Reference proteome</keyword>
<dbReference type="KEGG" id="ccb:Clocel_1411"/>
<dbReference type="HOGENOM" id="CLU_040895_2_0_9"/>
<dbReference type="Proteomes" id="UP000002730">
    <property type="component" value="Chromosome"/>
</dbReference>
<protein>
    <submittedName>
        <fullName evidence="2">Stage II sporulation protein P</fullName>
    </submittedName>
</protein>
<reference evidence="2 3" key="1">
    <citation type="submission" date="2010-08" db="EMBL/GenBank/DDBJ databases">
        <title>Complete sequence of Clostridium cellulovorans 743B.</title>
        <authorList>
            <consortium name="US DOE Joint Genome Institute"/>
            <person name="Lucas S."/>
            <person name="Copeland A."/>
            <person name="Lapidus A."/>
            <person name="Cheng J.-F."/>
            <person name="Bruce D."/>
            <person name="Goodwin L."/>
            <person name="Pitluck S."/>
            <person name="Chertkov O."/>
            <person name="Detter J.C."/>
            <person name="Han C."/>
            <person name="Tapia R."/>
            <person name="Land M."/>
            <person name="Hauser L."/>
            <person name="Chang Y.-J."/>
            <person name="Jeffries C."/>
            <person name="Kyrpides N."/>
            <person name="Ivanova N."/>
            <person name="Mikhailova N."/>
            <person name="Hemme C.L."/>
            <person name="Woyke T."/>
        </authorList>
    </citation>
    <scope>NUCLEOTIDE SEQUENCE [LARGE SCALE GENOMIC DNA]</scope>
    <source>
        <strain evidence="3">ATCC 35296 / DSM 3052 / OCM 3 / 743B</strain>
    </source>
</reference>
<keyword evidence="1" id="KW-1133">Transmembrane helix</keyword>
<dbReference type="NCBIfam" id="TIGR02867">
    <property type="entry name" value="spore_II_P"/>
    <property type="match status" value="1"/>
</dbReference>
<evidence type="ECO:0000256" key="1">
    <source>
        <dbReference type="SAM" id="Phobius"/>
    </source>
</evidence>
<dbReference type="AlphaFoldDB" id="D9SW20"/>
<dbReference type="Pfam" id="PF07454">
    <property type="entry name" value="SpoIIP"/>
    <property type="match status" value="1"/>
</dbReference>
<keyword evidence="1" id="KW-0472">Membrane</keyword>